<dbReference type="InterPro" id="IPR001434">
    <property type="entry name" value="OmcB-like_DUF11"/>
</dbReference>
<keyword evidence="3" id="KW-1185">Reference proteome</keyword>
<evidence type="ECO:0000313" key="2">
    <source>
        <dbReference type="EMBL" id="AET64493.1"/>
    </source>
</evidence>
<dbReference type="KEGG" id="mhi:Mhar_1125"/>
<dbReference type="Pfam" id="PF05048">
    <property type="entry name" value="NosD"/>
    <property type="match status" value="2"/>
</dbReference>
<dbReference type="PANTHER" id="PTHR34819">
    <property type="entry name" value="LARGE CYSTEINE-RICH PERIPLASMIC PROTEIN OMCB"/>
    <property type="match status" value="1"/>
</dbReference>
<dbReference type="InterPro" id="IPR012334">
    <property type="entry name" value="Pectin_lyas_fold"/>
</dbReference>
<gene>
    <name evidence="2" type="ordered locus">Mhar_1125</name>
</gene>
<organism evidence="2 3">
    <name type="scientific">Methanothrix harundinacea (strain 6Ac)</name>
    <name type="common">Methanosaeta harundinacea</name>
    <dbReference type="NCBI Taxonomy" id="1110509"/>
    <lineage>
        <taxon>Archaea</taxon>
        <taxon>Methanobacteriati</taxon>
        <taxon>Methanobacteriota</taxon>
        <taxon>Stenosarchaea group</taxon>
        <taxon>Methanomicrobia</taxon>
        <taxon>Methanotrichales</taxon>
        <taxon>Methanotrichaceae</taxon>
        <taxon>Methanothrix</taxon>
    </lineage>
</organism>
<evidence type="ECO:0000259" key="1">
    <source>
        <dbReference type="SMART" id="SM00722"/>
    </source>
</evidence>
<evidence type="ECO:0000313" key="3">
    <source>
        <dbReference type="Proteomes" id="UP000005877"/>
    </source>
</evidence>
<dbReference type="Proteomes" id="UP000005877">
    <property type="component" value="Chromosome"/>
</dbReference>
<dbReference type="SUPFAM" id="SSF51126">
    <property type="entry name" value="Pectin lyase-like"/>
    <property type="match status" value="2"/>
</dbReference>
<dbReference type="InterPro" id="IPR006633">
    <property type="entry name" value="Carb-bd_sugar_hydrolysis-dom"/>
</dbReference>
<feature type="domain" description="Carbohydrate-binding/sugar hydrolysis" evidence="1">
    <location>
        <begin position="486"/>
        <end position="640"/>
    </location>
</feature>
<feature type="domain" description="Carbohydrate-binding/sugar hydrolysis" evidence="1">
    <location>
        <begin position="54"/>
        <end position="189"/>
    </location>
</feature>
<dbReference type="PATRIC" id="fig|1110509.7.peg.1251"/>
<proteinExistence type="predicted"/>
<accession>G7WMJ8</accession>
<protein>
    <submittedName>
        <fullName evidence="2">Conserved repeat domain protein</fullName>
    </submittedName>
</protein>
<dbReference type="InterPro" id="IPR047589">
    <property type="entry name" value="DUF11_rpt"/>
</dbReference>
<dbReference type="SMART" id="SM00710">
    <property type="entry name" value="PbH1"/>
    <property type="match status" value="5"/>
</dbReference>
<dbReference type="Pfam" id="PF01345">
    <property type="entry name" value="DUF11"/>
    <property type="match status" value="2"/>
</dbReference>
<dbReference type="HOGENOM" id="CLU_254773_0_0_2"/>
<reference evidence="2 3" key="1">
    <citation type="journal article" date="2012" name="PLoS ONE">
        <title>The genome characteristics and predicted function of methyl-group oxidation pathway in the obligate aceticlastic methanogens, Methanosaeta spp.</title>
        <authorList>
            <person name="Zhu J."/>
            <person name="Zheng H."/>
            <person name="Ai G."/>
            <person name="Zhang G."/>
            <person name="Liu D."/>
            <person name="Liu X."/>
            <person name="Dong X."/>
        </authorList>
    </citation>
    <scope>NUCLEOTIDE SEQUENCE [LARGE SCALE GENOMIC DNA]</scope>
    <source>
        <strain evidence="2 3">6Ac</strain>
    </source>
</reference>
<dbReference type="InterPro" id="IPR051172">
    <property type="entry name" value="Chlamydia_OmcB"/>
</dbReference>
<dbReference type="InterPro" id="IPR007742">
    <property type="entry name" value="NosD_dom"/>
</dbReference>
<sequence>MLNNSLWMKYFWLWMAIMIISSGCTVQGRTIVLGPSESIQAAIEGADPGDIVEVSSGTYRENVNVDRPLILFGVDTGGGRPVVDAGGRGSAITLSGSGAVLEGFVVTNSGSKTDVDAGVRVTSERNVIRNNVAKENAGCGILFESSSRNIVTHNEFSDNPCGAGLLNSSENVLFLNVFKDNGIDASSSNSTSRWNSSDPISYRYRDETFTAILGNHWSEYSGPDTDGDGIGDLPHVFGAERDEAPLIMAGLQPEIDLDKAGNVTSGEPGSVVKFTIDVANLGEMEFDRVVVADILPDGLEYLGDDRNGTVAGRKVTWELGRLPVGESMRVELLARISGTTLGNITNHAEAAGILSTEYSLTDEDHEILEALIERVILARGAEFSREVIYVVPPPSALSGEVGGKTFITIPLSAGGPDRSIEDMYAIRNVIARAQNGDSLEVRGFDPSSPYGQDPKQTEIDVNKSLYLRGVVMDASYGPPTFTGRFVTTAITVSGERCFIEGLVAINSDLSEAGIKVLSNNNVIKDNIAKNNRGVGYLLRSSSGNVITGNTAEENRQGAIRLESSNGNIIYLNNFINGSSPVGWSDSNNTWNSPAAMTYRYNGTTFTSRLGNYWSDYSGVDADGDGIGDTPYDIPGGSDRDFYPLMSPIEFYDLSCDNKALSKVADRKTARPGEEITYTITVCNRNSTVPVDAVVEDIFDGPVELVSVSPAPDGDGLWRFYEIGLGECREIVLVVKAPKRQEFEFQMGSEVAGTGFVRVASDYSTAPPSYILKNCATAVFYLNGFILGRERGCAAVLIDDPGAELSTQEHGSGLYKSDETITLRSDNRSIEMNKAVSADHGPSTLTLYRNRTLAYSSRWTEEAEAKNRATGASMAEAYRYATSIDRESRFFLDRNESVMEVESQFDGMGHMGFLKMPSGGSGPRSTPIFEMREDYAGSFRVLQRIDEYGSGVSSDRSASGTGFVVVDKRIGESQRSYESGTGFYESEETIRTYTNYVAKDLSLVYSPENQTLIDDLSINRSMRWKEGMWSRVRNESLIGEEYTSITRLDKETVARCLNEMETEASFSGQGRYRTVFIDRVDLDELYAGDYSIRRKVLLEGVSKYDRPHINLTKTGVVREETVVEDGAERRITVAEYTITLENDGNRSLAPVRVKDLFPPGAAYRSSSLRPYRLTAGSAEWVLTHLAVGGRAEILLRLEVTDLCDQDIVNRVEASGGYDGGWANATNFSAIERGRLWCCPAGEVSAAMTAKPEGENPRRVVYNLTIRNEADDPRVVAATCQLPEGMRLLDSSVPFSSYDSGVVTWNLIDLLPFGSKTILFEVEASMNGTFASRAEIEVLSFNGTSLDQPLSVEAFVAVEEFDGEREAPGWRPPAWGLNRIASEMGCWDECDLTPL</sequence>
<dbReference type="Gene3D" id="2.160.20.10">
    <property type="entry name" value="Single-stranded right-handed beta-helix, Pectin lyase-like"/>
    <property type="match status" value="2"/>
</dbReference>
<dbReference type="EMBL" id="CP003117">
    <property type="protein sequence ID" value="AET64493.1"/>
    <property type="molecule type" value="Genomic_DNA"/>
</dbReference>
<dbReference type="InterPro" id="IPR022441">
    <property type="entry name" value="Para_beta_helix_rpt-2"/>
</dbReference>
<dbReference type="PANTHER" id="PTHR34819:SF3">
    <property type="entry name" value="CELL SURFACE PROTEIN"/>
    <property type="match status" value="1"/>
</dbReference>
<dbReference type="NCBIfam" id="TIGR03804">
    <property type="entry name" value="para_beta_helix"/>
    <property type="match status" value="4"/>
</dbReference>
<dbReference type="NCBIfam" id="TIGR01451">
    <property type="entry name" value="B_ant_repeat"/>
    <property type="match status" value="3"/>
</dbReference>
<dbReference type="STRING" id="1110509.Mhar_1125"/>
<name>G7WMJ8_METH6</name>
<dbReference type="SMART" id="SM00722">
    <property type="entry name" value="CASH"/>
    <property type="match status" value="2"/>
</dbReference>
<dbReference type="InterPro" id="IPR011050">
    <property type="entry name" value="Pectin_lyase_fold/virulence"/>
</dbReference>
<dbReference type="InterPro" id="IPR006626">
    <property type="entry name" value="PbH1"/>
</dbReference>